<sequence length="165" mass="19619">MKKENIYKVNYNSLEIYYQEIGDEYLNKLETLCKDSEEIRDFLEKSIKYNIYLFKKKKNSNWTNKSIKQLMNECKNKKKTLLRKHADKIVDLSKSDLEDTIDKLDKETKNLAYHLNNLDDMSKTVENNSNTKIYNEVSSIFDDNYSKSNIEIINLNLGFIAQYEN</sequence>
<reference evidence="2" key="1">
    <citation type="submission" date="2019-09" db="EMBL/GenBank/DDBJ databases">
        <authorList>
            <person name="Needham M D."/>
        </authorList>
    </citation>
    <scope>NUCLEOTIDE SEQUENCE</scope>
</reference>
<evidence type="ECO:0000256" key="1">
    <source>
        <dbReference type="SAM" id="Coils"/>
    </source>
</evidence>
<proteinExistence type="predicted"/>
<keyword evidence="1" id="KW-0175">Coiled coil</keyword>
<dbReference type="EMBL" id="CABVLZ010000003">
    <property type="protein sequence ID" value="VVU95100.1"/>
    <property type="molecule type" value="Genomic_DNA"/>
</dbReference>
<evidence type="ECO:0000313" key="2">
    <source>
        <dbReference type="EMBL" id="VVU95100.1"/>
    </source>
</evidence>
<accession>A0A5E8CMD3</accession>
<protein>
    <submittedName>
        <fullName evidence="2">Uncharacterized protein</fullName>
    </submittedName>
</protein>
<name>A0A5E8CMD3_9ZZZZ</name>
<gene>
    <name evidence="2" type="ORF">CPAV1605_825</name>
</gene>
<dbReference type="AlphaFoldDB" id="A0A5E8CMD3"/>
<feature type="coiled-coil region" evidence="1">
    <location>
        <begin position="26"/>
        <end position="84"/>
    </location>
</feature>
<organism evidence="2">
    <name type="scientific">seawater metagenome</name>
    <dbReference type="NCBI Taxonomy" id="1561972"/>
    <lineage>
        <taxon>unclassified sequences</taxon>
        <taxon>metagenomes</taxon>
        <taxon>ecological metagenomes</taxon>
    </lineage>
</organism>